<dbReference type="EMBL" id="HBGS01051851">
    <property type="protein sequence ID" value="CAD9469056.1"/>
    <property type="molecule type" value="Transcribed_RNA"/>
</dbReference>
<name>A0A7S2E218_9STRA</name>
<organism evidence="2">
    <name type="scientific">Octactis speculum</name>
    <dbReference type="NCBI Taxonomy" id="3111310"/>
    <lineage>
        <taxon>Eukaryota</taxon>
        <taxon>Sar</taxon>
        <taxon>Stramenopiles</taxon>
        <taxon>Ochrophyta</taxon>
        <taxon>Dictyochophyceae</taxon>
        <taxon>Dictyochales</taxon>
        <taxon>Dictyochaceae</taxon>
        <taxon>Octactis</taxon>
    </lineage>
</organism>
<evidence type="ECO:0000313" key="2">
    <source>
        <dbReference type="EMBL" id="CAD9469056.1"/>
    </source>
</evidence>
<dbReference type="AlphaFoldDB" id="A0A7S2E218"/>
<protein>
    <submittedName>
        <fullName evidence="2">Uncharacterized protein</fullName>
    </submittedName>
</protein>
<accession>A0A7S2E218</accession>
<evidence type="ECO:0000256" key="1">
    <source>
        <dbReference type="SAM" id="MobiDB-lite"/>
    </source>
</evidence>
<feature type="region of interest" description="Disordered" evidence="1">
    <location>
        <begin position="80"/>
        <end position="104"/>
    </location>
</feature>
<reference evidence="2" key="1">
    <citation type="submission" date="2021-01" db="EMBL/GenBank/DDBJ databases">
        <authorList>
            <person name="Corre E."/>
            <person name="Pelletier E."/>
            <person name="Niang G."/>
            <person name="Scheremetjew M."/>
            <person name="Finn R."/>
            <person name="Kale V."/>
            <person name="Holt S."/>
            <person name="Cochrane G."/>
            <person name="Meng A."/>
            <person name="Brown T."/>
            <person name="Cohen L."/>
        </authorList>
    </citation>
    <scope>NUCLEOTIDE SEQUENCE</scope>
    <source>
        <strain evidence="2">CCMP1381</strain>
    </source>
</reference>
<gene>
    <name evidence="2" type="ORF">DSPE1174_LOCUS26801</name>
</gene>
<proteinExistence type="predicted"/>
<sequence length="104" mass="11810">MKLGTTRQCLSFYTHKRISFTPGEIHLKSSITQSCQSKSWSQSSEYSYVLGFISEAQLEAQPFVYTQPFLHSYEQSAQSRVEDGVGGQSTNTQTRRLGHRNRVS</sequence>